<dbReference type="STRING" id="74649.A0A2P6PI76"/>
<dbReference type="PANTHER" id="PTHR15414:SF0">
    <property type="entry name" value="ENDOPLASMIC RETICULUM LECTIN 1"/>
    <property type="match status" value="1"/>
</dbReference>
<dbReference type="Proteomes" id="UP000238479">
    <property type="component" value="Chromosome 7"/>
</dbReference>
<dbReference type="GO" id="GO:0005788">
    <property type="term" value="C:endoplasmic reticulum lumen"/>
    <property type="evidence" value="ECO:0007669"/>
    <property type="project" value="TreeGrafter"/>
</dbReference>
<keyword evidence="2" id="KW-1185">Reference proteome</keyword>
<dbReference type="InterPro" id="IPR045149">
    <property type="entry name" value="OS-9-like"/>
</dbReference>
<evidence type="ECO:0000313" key="2">
    <source>
        <dbReference type="Proteomes" id="UP000238479"/>
    </source>
</evidence>
<organism evidence="1 2">
    <name type="scientific">Rosa chinensis</name>
    <name type="common">China rose</name>
    <dbReference type="NCBI Taxonomy" id="74649"/>
    <lineage>
        <taxon>Eukaryota</taxon>
        <taxon>Viridiplantae</taxon>
        <taxon>Streptophyta</taxon>
        <taxon>Embryophyta</taxon>
        <taxon>Tracheophyta</taxon>
        <taxon>Spermatophyta</taxon>
        <taxon>Magnoliopsida</taxon>
        <taxon>eudicotyledons</taxon>
        <taxon>Gunneridae</taxon>
        <taxon>Pentapetalae</taxon>
        <taxon>rosids</taxon>
        <taxon>fabids</taxon>
        <taxon>Rosales</taxon>
        <taxon>Rosaceae</taxon>
        <taxon>Rosoideae</taxon>
        <taxon>Rosoideae incertae sedis</taxon>
        <taxon>Rosa</taxon>
    </lineage>
</organism>
<evidence type="ECO:0000313" key="1">
    <source>
        <dbReference type="EMBL" id="PRQ21631.1"/>
    </source>
</evidence>
<dbReference type="PANTHER" id="PTHR15414">
    <property type="entry name" value="OS-9-RELATED"/>
    <property type="match status" value="1"/>
</dbReference>
<dbReference type="AlphaFoldDB" id="A0A2P6PI76"/>
<protein>
    <submittedName>
        <fullName evidence="1">Uncharacterized protein</fullName>
    </submittedName>
</protein>
<dbReference type="GO" id="GO:0030968">
    <property type="term" value="P:endoplasmic reticulum unfolded protein response"/>
    <property type="evidence" value="ECO:0007669"/>
    <property type="project" value="InterPro"/>
</dbReference>
<dbReference type="GO" id="GO:0030970">
    <property type="term" value="P:retrograde protein transport, ER to cytosol"/>
    <property type="evidence" value="ECO:0007669"/>
    <property type="project" value="TreeGrafter"/>
</dbReference>
<proteinExistence type="predicted"/>
<sequence>MISSITEISTCKYAVAIKCPTLCKHPLFLSERPVWQTINCNVLSQGLQGNPS</sequence>
<accession>A0A2P6PI76</accession>
<dbReference type="Gramene" id="PRQ21631">
    <property type="protein sequence ID" value="PRQ21631"/>
    <property type="gene ID" value="RchiOBHm_Chr7g0241391"/>
</dbReference>
<comment type="caution">
    <text evidence="1">The sequence shown here is derived from an EMBL/GenBank/DDBJ whole genome shotgun (WGS) entry which is preliminary data.</text>
</comment>
<name>A0A2P6PI76_ROSCH</name>
<gene>
    <name evidence="1" type="ORF">RchiOBHm_Chr7g0241391</name>
</gene>
<dbReference type="EMBL" id="PDCK01000045">
    <property type="protein sequence ID" value="PRQ21631.1"/>
    <property type="molecule type" value="Genomic_DNA"/>
</dbReference>
<reference evidence="1 2" key="1">
    <citation type="journal article" date="2018" name="Nat. Genet.">
        <title>The Rosa genome provides new insights in the design of modern roses.</title>
        <authorList>
            <person name="Bendahmane M."/>
        </authorList>
    </citation>
    <scope>NUCLEOTIDE SEQUENCE [LARGE SCALE GENOMIC DNA]</scope>
    <source>
        <strain evidence="2">cv. Old Blush</strain>
    </source>
</reference>